<keyword evidence="4 7" id="KW-0238">DNA-binding</keyword>
<keyword evidence="2" id="KW-0663">Pyridoxal phosphate</keyword>
<feature type="domain" description="HTH gntR-type" evidence="6">
    <location>
        <begin position="3"/>
        <end position="71"/>
    </location>
</feature>
<dbReference type="GO" id="GO:0003677">
    <property type="term" value="F:DNA binding"/>
    <property type="evidence" value="ECO:0007669"/>
    <property type="project" value="UniProtKB-KW"/>
</dbReference>
<dbReference type="SUPFAM" id="SSF46785">
    <property type="entry name" value="Winged helix' DNA-binding domain"/>
    <property type="match status" value="1"/>
</dbReference>
<evidence type="ECO:0000256" key="4">
    <source>
        <dbReference type="ARBA" id="ARBA00023125"/>
    </source>
</evidence>
<dbReference type="Gene3D" id="3.90.1150.10">
    <property type="entry name" value="Aspartate Aminotransferase, domain 1"/>
    <property type="match status" value="1"/>
</dbReference>
<evidence type="ECO:0000256" key="3">
    <source>
        <dbReference type="ARBA" id="ARBA00023015"/>
    </source>
</evidence>
<dbReference type="PROSITE" id="PS50949">
    <property type="entry name" value="HTH_GNTR"/>
    <property type="match status" value="1"/>
</dbReference>
<dbReference type="SMART" id="SM00345">
    <property type="entry name" value="HTH_GNTR"/>
    <property type="match status" value="1"/>
</dbReference>
<dbReference type="Proteomes" id="UP000557717">
    <property type="component" value="Unassembled WGS sequence"/>
</dbReference>
<evidence type="ECO:0000259" key="6">
    <source>
        <dbReference type="PROSITE" id="PS50949"/>
    </source>
</evidence>
<dbReference type="InterPro" id="IPR015421">
    <property type="entry name" value="PyrdxlP-dep_Trfase_major"/>
</dbReference>
<gene>
    <name evidence="7" type="ORF">HNR46_000501</name>
</gene>
<dbReference type="Pfam" id="PF00392">
    <property type="entry name" value="GntR"/>
    <property type="match status" value="1"/>
</dbReference>
<dbReference type="EMBL" id="JACHFD010000002">
    <property type="protein sequence ID" value="MBB5350277.1"/>
    <property type="molecule type" value="Genomic_DNA"/>
</dbReference>
<name>A0A840UVR6_9BACT</name>
<sequence>MADALYQELADRIGNLIRGGTFASGSRLPSVRRLSREQNVSVTTVLEAYGRLEGLGIIESRPRSGYFVCPPKVVNGQLPRPAAAPKRPVAVRSPEIFQAVMEAATDPGIVPFGAAVPGDETIPAKRLTSIASSLARRLGPGVYQYSMVPGRHELRAAVSRRLLSAGVQVTPDEIIATQGASEALALALRATTRRGDVIAVEAPTYFGILHLARDMGLEVLEVPMDASEGMDLNALEELSGRHPIKACVVQPVFQNPVGSRMSDTAKQRLAEIARQRDFAIIEDDLYGELGHSGTRPMAVAHYDTDGRVLLCGSVSKCIAPGLRIGWIVPGRYLDQVKRLKTTHSLANPTLSELVVAEYFRSGAAERQLRRISSLFAAQCARMREAVLREFPEGTRVNQPRGGFVIWVEMPEGYDAEKLAAEALQQGIGLIPGTIFSASCRLQNCLRLSCGSRWDERSEHAVRTLGRLASHCRVDDPA</sequence>
<evidence type="ECO:0000313" key="7">
    <source>
        <dbReference type="EMBL" id="MBB5350277.1"/>
    </source>
</evidence>
<dbReference type="CDD" id="cd07377">
    <property type="entry name" value="WHTH_GntR"/>
    <property type="match status" value="1"/>
</dbReference>
<comment type="caution">
    <text evidence="7">The sequence shown here is derived from an EMBL/GenBank/DDBJ whole genome shotgun (WGS) entry which is preliminary data.</text>
</comment>
<dbReference type="Gene3D" id="1.10.10.10">
    <property type="entry name" value="Winged helix-like DNA-binding domain superfamily/Winged helix DNA-binding domain"/>
    <property type="match status" value="1"/>
</dbReference>
<dbReference type="PANTHER" id="PTHR46577:SF2">
    <property type="entry name" value="TRANSCRIPTIONAL REGULATORY PROTEIN"/>
    <property type="match status" value="1"/>
</dbReference>
<dbReference type="GO" id="GO:0003700">
    <property type="term" value="F:DNA-binding transcription factor activity"/>
    <property type="evidence" value="ECO:0007669"/>
    <property type="project" value="InterPro"/>
</dbReference>
<reference evidence="7 8" key="1">
    <citation type="submission" date="2020-08" db="EMBL/GenBank/DDBJ databases">
        <title>Genomic Encyclopedia of Type Strains, Phase IV (KMG-IV): sequencing the most valuable type-strain genomes for metagenomic binning, comparative biology and taxonomic classification.</title>
        <authorList>
            <person name="Goeker M."/>
        </authorList>
    </citation>
    <scope>NUCLEOTIDE SEQUENCE [LARGE SCALE GENOMIC DNA]</scope>
    <source>
        <strain evidence="7 8">YC6886</strain>
    </source>
</reference>
<dbReference type="AlphaFoldDB" id="A0A840UVR6"/>
<comment type="similarity">
    <text evidence="1">In the C-terminal section; belongs to the class-I pyridoxal-phosphate-dependent aminotransferase family.</text>
</comment>
<dbReference type="Gene3D" id="3.40.640.10">
    <property type="entry name" value="Type I PLP-dependent aspartate aminotransferase-like (Major domain)"/>
    <property type="match status" value="1"/>
</dbReference>
<dbReference type="RefSeq" id="WP_184015460.1">
    <property type="nucleotide sequence ID" value="NZ_JACHFD010000002.1"/>
</dbReference>
<accession>A0A840UVR6</accession>
<protein>
    <submittedName>
        <fullName evidence="7">DNA-binding transcriptional MocR family regulator</fullName>
    </submittedName>
</protein>
<dbReference type="GO" id="GO:0030170">
    <property type="term" value="F:pyridoxal phosphate binding"/>
    <property type="evidence" value="ECO:0007669"/>
    <property type="project" value="InterPro"/>
</dbReference>
<dbReference type="InterPro" id="IPR000524">
    <property type="entry name" value="Tscrpt_reg_HTH_GntR"/>
</dbReference>
<evidence type="ECO:0000256" key="5">
    <source>
        <dbReference type="ARBA" id="ARBA00023163"/>
    </source>
</evidence>
<dbReference type="PANTHER" id="PTHR46577">
    <property type="entry name" value="HTH-TYPE TRANSCRIPTIONAL REGULATORY PROTEIN GABR"/>
    <property type="match status" value="1"/>
</dbReference>
<dbReference type="InterPro" id="IPR015422">
    <property type="entry name" value="PyrdxlP-dep_Trfase_small"/>
</dbReference>
<keyword evidence="8" id="KW-1185">Reference proteome</keyword>
<dbReference type="InterPro" id="IPR036390">
    <property type="entry name" value="WH_DNA-bd_sf"/>
</dbReference>
<organism evidence="7 8">
    <name type="scientific">Haloferula luteola</name>
    <dbReference type="NCBI Taxonomy" id="595692"/>
    <lineage>
        <taxon>Bacteria</taxon>
        <taxon>Pseudomonadati</taxon>
        <taxon>Verrucomicrobiota</taxon>
        <taxon>Verrucomicrobiia</taxon>
        <taxon>Verrucomicrobiales</taxon>
        <taxon>Verrucomicrobiaceae</taxon>
        <taxon>Haloferula</taxon>
    </lineage>
</organism>
<keyword evidence="5" id="KW-0804">Transcription</keyword>
<proteinExistence type="inferred from homology"/>
<dbReference type="InterPro" id="IPR036388">
    <property type="entry name" value="WH-like_DNA-bd_sf"/>
</dbReference>
<evidence type="ECO:0000256" key="1">
    <source>
        <dbReference type="ARBA" id="ARBA00005384"/>
    </source>
</evidence>
<dbReference type="CDD" id="cd00609">
    <property type="entry name" value="AAT_like"/>
    <property type="match status" value="1"/>
</dbReference>
<dbReference type="Pfam" id="PF00155">
    <property type="entry name" value="Aminotran_1_2"/>
    <property type="match status" value="1"/>
</dbReference>
<dbReference type="InterPro" id="IPR015424">
    <property type="entry name" value="PyrdxlP-dep_Trfase"/>
</dbReference>
<evidence type="ECO:0000313" key="8">
    <source>
        <dbReference type="Proteomes" id="UP000557717"/>
    </source>
</evidence>
<dbReference type="InterPro" id="IPR004839">
    <property type="entry name" value="Aminotransferase_I/II_large"/>
</dbReference>
<dbReference type="SUPFAM" id="SSF53383">
    <property type="entry name" value="PLP-dependent transferases"/>
    <property type="match status" value="1"/>
</dbReference>
<evidence type="ECO:0000256" key="2">
    <source>
        <dbReference type="ARBA" id="ARBA00022898"/>
    </source>
</evidence>
<dbReference type="InterPro" id="IPR051446">
    <property type="entry name" value="HTH_trans_reg/aminotransferase"/>
</dbReference>
<keyword evidence="3" id="KW-0805">Transcription regulation</keyword>